<reference evidence="1 2" key="2">
    <citation type="submission" date="2018-11" db="EMBL/GenBank/DDBJ databases">
        <authorList>
            <consortium name="Pathogen Informatics"/>
        </authorList>
    </citation>
    <scope>NUCLEOTIDE SEQUENCE [LARGE SCALE GENOMIC DNA]</scope>
    <source>
        <strain evidence="1 2">NST_G2</strain>
    </source>
</reference>
<dbReference type="EMBL" id="UYSU01032446">
    <property type="protein sequence ID" value="VDL89544.1"/>
    <property type="molecule type" value="Genomic_DNA"/>
</dbReference>
<accession>A0A183SG11</accession>
<name>A0A183SG11_SCHSO</name>
<keyword evidence="2" id="KW-1185">Reference proteome</keyword>
<dbReference type="AlphaFoldDB" id="A0A183SG11"/>
<sequence>MIFAARQLQEKCQEMRNNLYTTFADLKKAFDTVNRNGLWKIMQKIGCPERFTHMVVNVVLVDSNCNPTLPCGSSKLDLSNSHTPDNRHDRLAKPGEGLRCCLDGLSEQGQLEEVGDGYTFFWSGHPKTERRDAGVALVIRKDIVERLPCLPQGSSDGMMSLRLPLRGNKFTAIISPHAPPPNAELRRGI</sequence>
<reference evidence="3" key="1">
    <citation type="submission" date="2016-06" db="UniProtKB">
        <authorList>
            <consortium name="WormBaseParasite"/>
        </authorList>
    </citation>
    <scope>IDENTIFICATION</scope>
</reference>
<gene>
    <name evidence="1" type="ORF">SSLN_LOCUS3159</name>
</gene>
<proteinExistence type="predicted"/>
<protein>
    <submittedName>
        <fullName evidence="3">Reverse transcriptase domain-containing protein</fullName>
    </submittedName>
</protein>
<evidence type="ECO:0000313" key="1">
    <source>
        <dbReference type="EMBL" id="VDL89544.1"/>
    </source>
</evidence>
<dbReference type="WBParaSite" id="SSLN_0000325901-mRNA-1">
    <property type="protein sequence ID" value="SSLN_0000325901-mRNA-1"/>
    <property type="gene ID" value="SSLN_0000325901"/>
</dbReference>
<organism evidence="3">
    <name type="scientific">Schistocephalus solidus</name>
    <name type="common">Tapeworm</name>
    <dbReference type="NCBI Taxonomy" id="70667"/>
    <lineage>
        <taxon>Eukaryota</taxon>
        <taxon>Metazoa</taxon>
        <taxon>Spiralia</taxon>
        <taxon>Lophotrochozoa</taxon>
        <taxon>Platyhelminthes</taxon>
        <taxon>Cestoda</taxon>
        <taxon>Eucestoda</taxon>
        <taxon>Diphyllobothriidea</taxon>
        <taxon>Diphyllobothriidae</taxon>
        <taxon>Schistocephalus</taxon>
    </lineage>
</organism>
<dbReference type="Proteomes" id="UP000275846">
    <property type="component" value="Unassembled WGS sequence"/>
</dbReference>
<evidence type="ECO:0000313" key="2">
    <source>
        <dbReference type="Proteomes" id="UP000275846"/>
    </source>
</evidence>
<evidence type="ECO:0000313" key="3">
    <source>
        <dbReference type="WBParaSite" id="SSLN_0000325901-mRNA-1"/>
    </source>
</evidence>